<keyword evidence="2" id="KW-1185">Reference proteome</keyword>
<dbReference type="Proteomes" id="UP000077412">
    <property type="component" value="Chromosome"/>
</dbReference>
<protein>
    <submittedName>
        <fullName evidence="1">Uncharacterized protein</fullName>
    </submittedName>
</protein>
<evidence type="ECO:0000313" key="1">
    <source>
        <dbReference type="EMBL" id="ANX11752.1"/>
    </source>
</evidence>
<reference evidence="1 2" key="1">
    <citation type="submission" date="2016-08" db="EMBL/GenBank/DDBJ databases">
        <title>Complete genome sequence of Fictibacillus arsenicus G25-54, a strain with toxicity to nematodes and a potential arsenic-resistance activity.</title>
        <authorList>
            <person name="Zheng Z."/>
        </authorList>
    </citation>
    <scope>NUCLEOTIDE SEQUENCE [LARGE SCALE GENOMIC DNA]</scope>
    <source>
        <strain evidence="1 2">G25-54</strain>
    </source>
</reference>
<dbReference type="STRING" id="255247.ABE41_007000"/>
<dbReference type="AlphaFoldDB" id="A0A1B1Z2R6"/>
<dbReference type="EMBL" id="CP016761">
    <property type="protein sequence ID" value="ANX11752.1"/>
    <property type="molecule type" value="Genomic_DNA"/>
</dbReference>
<proteinExistence type="predicted"/>
<evidence type="ECO:0000313" key="2">
    <source>
        <dbReference type="Proteomes" id="UP000077412"/>
    </source>
</evidence>
<organism evidence="1 2">
    <name type="scientific">Fictibacillus arsenicus</name>
    <dbReference type="NCBI Taxonomy" id="255247"/>
    <lineage>
        <taxon>Bacteria</taxon>
        <taxon>Bacillati</taxon>
        <taxon>Bacillota</taxon>
        <taxon>Bacilli</taxon>
        <taxon>Bacillales</taxon>
        <taxon>Fictibacillaceae</taxon>
        <taxon>Fictibacillus</taxon>
    </lineage>
</organism>
<accession>A0A1B1Z2R6</accession>
<gene>
    <name evidence="1" type="ORF">ABE41_007000</name>
</gene>
<dbReference type="KEGG" id="far:ABE41_007000"/>
<sequence>MKLYLNQNWKLYYTAFGQENYFKVVSQLQSDGIKYKVKVPLQFDRERSFNDNTQYDIYVKKDEVHRASIK</sequence>
<name>A0A1B1Z2R6_9BACL</name>